<feature type="region of interest" description="Disordered" evidence="1">
    <location>
        <begin position="1"/>
        <end position="22"/>
    </location>
</feature>
<accession>A0A8H3W5C2</accession>
<organism evidence="2 3">
    <name type="scientific">Colletotrichum asianum</name>
    <dbReference type="NCBI Taxonomy" id="702518"/>
    <lineage>
        <taxon>Eukaryota</taxon>
        <taxon>Fungi</taxon>
        <taxon>Dikarya</taxon>
        <taxon>Ascomycota</taxon>
        <taxon>Pezizomycotina</taxon>
        <taxon>Sordariomycetes</taxon>
        <taxon>Hypocreomycetidae</taxon>
        <taxon>Glomerellales</taxon>
        <taxon>Glomerellaceae</taxon>
        <taxon>Colletotrichum</taxon>
        <taxon>Colletotrichum gloeosporioides species complex</taxon>
    </lineage>
</organism>
<dbReference type="InterPro" id="IPR010424">
    <property type="entry name" value="EutQ"/>
</dbReference>
<evidence type="ECO:0000313" key="2">
    <source>
        <dbReference type="EMBL" id="KAF0322711.1"/>
    </source>
</evidence>
<proteinExistence type="predicted"/>
<dbReference type="EMBL" id="WOWK01000058">
    <property type="protein sequence ID" value="KAF0322711.1"/>
    <property type="molecule type" value="Genomic_DNA"/>
</dbReference>
<dbReference type="Pfam" id="PF06249">
    <property type="entry name" value="EutQ"/>
    <property type="match status" value="1"/>
</dbReference>
<sequence length="134" mass="14625">MPFTHRPQAASKKQPAMNGSKNAFGGDVVSTSDVGSSNPISAGFFRIEKGEPCVFTYEFDEAKYFTEGQCQVEDETGTKVIAKPGDVMIFTKGSTISFSTDTYALAFSAIRGRSCEIHVFDDTCMDRTRACIHV</sequence>
<reference evidence="2 3" key="1">
    <citation type="submission" date="2019-12" db="EMBL/GenBank/DDBJ databases">
        <title>A genome sequence resource for the geographically widespread anthracnose pathogen Colletotrichum asianum.</title>
        <authorList>
            <person name="Meng Y."/>
        </authorList>
    </citation>
    <scope>NUCLEOTIDE SEQUENCE [LARGE SCALE GENOMIC DNA]</scope>
    <source>
        <strain evidence="2 3">ICMP 18580</strain>
    </source>
</reference>
<gene>
    <name evidence="2" type="ORF">GQ607_009952</name>
</gene>
<dbReference type="InterPro" id="IPR014710">
    <property type="entry name" value="RmlC-like_jellyroll"/>
</dbReference>
<dbReference type="Proteomes" id="UP000434172">
    <property type="component" value="Unassembled WGS sequence"/>
</dbReference>
<comment type="caution">
    <text evidence="2">The sequence shown here is derived from an EMBL/GenBank/DDBJ whole genome shotgun (WGS) entry which is preliminary data.</text>
</comment>
<protein>
    <recommendedName>
        <fullName evidence="4">Ethanolamine utilization protein</fullName>
    </recommendedName>
</protein>
<dbReference type="AlphaFoldDB" id="A0A8H3W5C2"/>
<name>A0A8H3W5C2_9PEZI</name>
<keyword evidence="3" id="KW-1185">Reference proteome</keyword>
<dbReference type="Gene3D" id="2.60.120.10">
    <property type="entry name" value="Jelly Rolls"/>
    <property type="match status" value="1"/>
</dbReference>
<dbReference type="OrthoDB" id="4985585at2759"/>
<dbReference type="InterPro" id="IPR011051">
    <property type="entry name" value="RmlC_Cupin_sf"/>
</dbReference>
<dbReference type="SUPFAM" id="SSF51182">
    <property type="entry name" value="RmlC-like cupins"/>
    <property type="match status" value="1"/>
</dbReference>
<evidence type="ECO:0000313" key="3">
    <source>
        <dbReference type="Proteomes" id="UP000434172"/>
    </source>
</evidence>
<evidence type="ECO:0008006" key="4">
    <source>
        <dbReference type="Google" id="ProtNLM"/>
    </source>
</evidence>
<dbReference type="PANTHER" id="PTHR36169:SF1">
    <property type="entry name" value="ACETATE KINASE EUTQ"/>
    <property type="match status" value="1"/>
</dbReference>
<dbReference type="CDD" id="cd02228">
    <property type="entry name" value="cupin_EutQ"/>
    <property type="match status" value="1"/>
</dbReference>
<evidence type="ECO:0000256" key="1">
    <source>
        <dbReference type="SAM" id="MobiDB-lite"/>
    </source>
</evidence>
<dbReference type="PANTHER" id="PTHR36169">
    <property type="entry name" value="ETHANOLAMINE UTILIZATION PROTEIN EUTQ"/>
    <property type="match status" value="1"/>
</dbReference>